<accession>A0AAD5KHC9</accession>
<dbReference type="SMART" id="SM01273">
    <property type="entry name" value="Mago-bind"/>
    <property type="match status" value="1"/>
</dbReference>
<feature type="region of interest" description="Disordered" evidence="1">
    <location>
        <begin position="1"/>
        <end position="101"/>
    </location>
</feature>
<reference evidence="3" key="2">
    <citation type="submission" date="2023-02" db="EMBL/GenBank/DDBJ databases">
        <authorList>
            <consortium name="DOE Joint Genome Institute"/>
            <person name="Mondo S.J."/>
            <person name="Chang Y."/>
            <person name="Wang Y."/>
            <person name="Ahrendt S."/>
            <person name="Andreopoulos W."/>
            <person name="Barry K."/>
            <person name="Beard J."/>
            <person name="Benny G.L."/>
            <person name="Blankenship S."/>
            <person name="Bonito G."/>
            <person name="Cuomo C."/>
            <person name="Desiro A."/>
            <person name="Gervers K.A."/>
            <person name="Hundley H."/>
            <person name="Kuo A."/>
            <person name="LaButti K."/>
            <person name="Lang B.F."/>
            <person name="Lipzen A."/>
            <person name="O'Donnell K."/>
            <person name="Pangilinan J."/>
            <person name="Reynolds N."/>
            <person name="Sandor L."/>
            <person name="Smith M.W."/>
            <person name="Tsang A."/>
            <person name="Grigoriev I.V."/>
            <person name="Stajich J.E."/>
            <person name="Spatafora J.W."/>
        </authorList>
    </citation>
    <scope>NUCLEOTIDE SEQUENCE</scope>
    <source>
        <strain evidence="3">RSA 2281</strain>
    </source>
</reference>
<dbReference type="PANTHER" id="PTHR22959:SF0">
    <property type="entry name" value="PARTNER OF Y14 AND MAGO"/>
    <property type="match status" value="1"/>
</dbReference>
<gene>
    <name evidence="3" type="ORF">BDA99DRAFT_502438</name>
</gene>
<name>A0AAD5KHC9_9FUNG</name>
<dbReference type="GO" id="GO:1903259">
    <property type="term" value="P:exon-exon junction complex disassembly"/>
    <property type="evidence" value="ECO:0007669"/>
    <property type="project" value="InterPro"/>
</dbReference>
<evidence type="ECO:0000259" key="2">
    <source>
        <dbReference type="SMART" id="SM01273"/>
    </source>
</evidence>
<evidence type="ECO:0000313" key="3">
    <source>
        <dbReference type="EMBL" id="KAI9270681.1"/>
    </source>
</evidence>
<dbReference type="InterPro" id="IPR015362">
    <property type="entry name" value="WIBG_mago-bd"/>
</dbReference>
<dbReference type="GO" id="GO:0035145">
    <property type="term" value="C:exon-exon junction complex"/>
    <property type="evidence" value="ECO:0007669"/>
    <property type="project" value="TreeGrafter"/>
</dbReference>
<evidence type="ECO:0000256" key="1">
    <source>
        <dbReference type="SAM" id="MobiDB-lite"/>
    </source>
</evidence>
<dbReference type="Proteomes" id="UP001209540">
    <property type="component" value="Unassembled WGS sequence"/>
</dbReference>
<evidence type="ECO:0000313" key="4">
    <source>
        <dbReference type="Proteomes" id="UP001209540"/>
    </source>
</evidence>
<keyword evidence="4" id="KW-1185">Reference proteome</keyword>
<dbReference type="Pfam" id="PF09282">
    <property type="entry name" value="Mago-bind"/>
    <property type="match status" value="1"/>
</dbReference>
<feature type="compositionally biased region" description="Basic and acidic residues" evidence="1">
    <location>
        <begin position="15"/>
        <end position="28"/>
    </location>
</feature>
<proteinExistence type="predicted"/>
<feature type="domain" description="WIBG Mago-binding" evidence="2">
    <location>
        <begin position="16"/>
        <end position="42"/>
    </location>
</feature>
<dbReference type="EMBL" id="JAIXMP010000007">
    <property type="protein sequence ID" value="KAI9270681.1"/>
    <property type="molecule type" value="Genomic_DNA"/>
</dbReference>
<dbReference type="InterPro" id="IPR036348">
    <property type="entry name" value="WIBG_N_sf"/>
</dbReference>
<comment type="caution">
    <text evidence="3">The sequence shown here is derived from an EMBL/GenBank/DDBJ whole genome shotgun (WGS) entry which is preliminary data.</text>
</comment>
<dbReference type="InterPro" id="IPR039333">
    <property type="entry name" value="PYM1"/>
</dbReference>
<dbReference type="AlphaFoldDB" id="A0AAD5KHC9"/>
<protein>
    <recommendedName>
        <fullName evidence="2">WIBG Mago-binding domain-containing protein</fullName>
    </recommendedName>
</protein>
<dbReference type="GO" id="GO:0003723">
    <property type="term" value="F:RNA binding"/>
    <property type="evidence" value="ECO:0007669"/>
    <property type="project" value="TreeGrafter"/>
</dbReference>
<sequence length="146" mass="16799">MTDPNPTDAGIITVGEERWIPGSRRPDGSYRPARKVRAGFTPLEDVQRYASPKARQQAEQERQRQLEQDQKQQQQKPIKEAKPHTQPAPSTDSTPEERKIRNLQKKIRQIEELEQKLIKGEPLNDAQRDKVKKGKALREELAQLSS</sequence>
<dbReference type="GO" id="GO:0005737">
    <property type="term" value="C:cytoplasm"/>
    <property type="evidence" value="ECO:0007669"/>
    <property type="project" value="TreeGrafter"/>
</dbReference>
<feature type="compositionally biased region" description="Basic and acidic residues" evidence="1">
    <location>
        <begin position="56"/>
        <end position="70"/>
    </location>
</feature>
<dbReference type="PANTHER" id="PTHR22959">
    <property type="entry name" value="PYM PROTEIN"/>
    <property type="match status" value="1"/>
</dbReference>
<reference evidence="3" key="1">
    <citation type="journal article" date="2022" name="IScience">
        <title>Evolution of zygomycete secretomes and the origins of terrestrial fungal ecologies.</title>
        <authorList>
            <person name="Chang Y."/>
            <person name="Wang Y."/>
            <person name="Mondo S."/>
            <person name="Ahrendt S."/>
            <person name="Andreopoulos W."/>
            <person name="Barry K."/>
            <person name="Beard J."/>
            <person name="Benny G.L."/>
            <person name="Blankenship S."/>
            <person name="Bonito G."/>
            <person name="Cuomo C."/>
            <person name="Desiro A."/>
            <person name="Gervers K.A."/>
            <person name="Hundley H."/>
            <person name="Kuo A."/>
            <person name="LaButti K."/>
            <person name="Lang B.F."/>
            <person name="Lipzen A."/>
            <person name="O'Donnell K."/>
            <person name="Pangilinan J."/>
            <person name="Reynolds N."/>
            <person name="Sandor L."/>
            <person name="Smith M.E."/>
            <person name="Tsang A."/>
            <person name="Grigoriev I.V."/>
            <person name="Stajich J.E."/>
            <person name="Spatafora J.W."/>
        </authorList>
    </citation>
    <scope>NUCLEOTIDE SEQUENCE</scope>
    <source>
        <strain evidence="3">RSA 2281</strain>
    </source>
</reference>
<dbReference type="SUPFAM" id="SSF101931">
    <property type="entry name" value="Pym (Within the bgcn gene intron protein, WIBG), N-terminal domain"/>
    <property type="match status" value="1"/>
</dbReference>
<organism evidence="3 4">
    <name type="scientific">Phascolomyces articulosus</name>
    <dbReference type="NCBI Taxonomy" id="60185"/>
    <lineage>
        <taxon>Eukaryota</taxon>
        <taxon>Fungi</taxon>
        <taxon>Fungi incertae sedis</taxon>
        <taxon>Mucoromycota</taxon>
        <taxon>Mucoromycotina</taxon>
        <taxon>Mucoromycetes</taxon>
        <taxon>Mucorales</taxon>
        <taxon>Lichtheimiaceae</taxon>
        <taxon>Phascolomyces</taxon>
    </lineage>
</organism>